<name>A0A918SKU4_9FLAO</name>
<reference evidence="1" key="2">
    <citation type="submission" date="2020-09" db="EMBL/GenBank/DDBJ databases">
        <authorList>
            <person name="Sun Q."/>
            <person name="Kim S."/>
        </authorList>
    </citation>
    <scope>NUCLEOTIDE SEQUENCE</scope>
    <source>
        <strain evidence="1">KCTC 12719</strain>
    </source>
</reference>
<dbReference type="Proteomes" id="UP000610456">
    <property type="component" value="Unassembled WGS sequence"/>
</dbReference>
<proteinExistence type="predicted"/>
<gene>
    <name evidence="1" type="ORF">GCM10007103_34160</name>
</gene>
<keyword evidence="2" id="KW-1185">Reference proteome</keyword>
<sequence>MCKKKACTSMVLYKLFKITFRANKLIKYPLKDGTLLQLKLTLFKELVLSLSKKITNTGSNLSFI</sequence>
<protein>
    <submittedName>
        <fullName evidence="1">Uncharacterized protein</fullName>
    </submittedName>
</protein>
<evidence type="ECO:0000313" key="2">
    <source>
        <dbReference type="Proteomes" id="UP000610456"/>
    </source>
</evidence>
<accession>A0A918SKU4</accession>
<evidence type="ECO:0000313" key="1">
    <source>
        <dbReference type="EMBL" id="GHA50566.1"/>
    </source>
</evidence>
<dbReference type="AlphaFoldDB" id="A0A918SKU4"/>
<dbReference type="EMBL" id="BMXB01000024">
    <property type="protein sequence ID" value="GHA50566.1"/>
    <property type="molecule type" value="Genomic_DNA"/>
</dbReference>
<reference evidence="1" key="1">
    <citation type="journal article" date="2014" name="Int. J. Syst. Evol. Microbiol.">
        <title>Complete genome sequence of Corynebacterium casei LMG S-19264T (=DSM 44701T), isolated from a smear-ripened cheese.</title>
        <authorList>
            <consortium name="US DOE Joint Genome Institute (JGI-PGF)"/>
            <person name="Walter F."/>
            <person name="Albersmeier A."/>
            <person name="Kalinowski J."/>
            <person name="Ruckert C."/>
        </authorList>
    </citation>
    <scope>NUCLEOTIDE SEQUENCE</scope>
    <source>
        <strain evidence="1">KCTC 12719</strain>
    </source>
</reference>
<comment type="caution">
    <text evidence="1">The sequence shown here is derived from an EMBL/GenBank/DDBJ whole genome shotgun (WGS) entry which is preliminary data.</text>
</comment>
<organism evidence="1 2">
    <name type="scientific">Salinimicrobium marinum</name>
    <dbReference type="NCBI Taxonomy" id="680283"/>
    <lineage>
        <taxon>Bacteria</taxon>
        <taxon>Pseudomonadati</taxon>
        <taxon>Bacteroidota</taxon>
        <taxon>Flavobacteriia</taxon>
        <taxon>Flavobacteriales</taxon>
        <taxon>Flavobacteriaceae</taxon>
        <taxon>Salinimicrobium</taxon>
    </lineage>
</organism>